<gene>
    <name evidence="1" type="ORF">CYJ41_07975</name>
</gene>
<name>A0A2I1N8E0_9BACT</name>
<dbReference type="AlphaFoldDB" id="A0A2I1N8E0"/>
<organism evidence="1 2">
    <name type="scientific">Campylobacter ureolyticus</name>
    <dbReference type="NCBI Taxonomy" id="827"/>
    <lineage>
        <taxon>Bacteria</taxon>
        <taxon>Pseudomonadati</taxon>
        <taxon>Campylobacterota</taxon>
        <taxon>Epsilonproteobacteria</taxon>
        <taxon>Campylobacterales</taxon>
        <taxon>Campylobacteraceae</taxon>
        <taxon>Campylobacter</taxon>
    </lineage>
</organism>
<dbReference type="RefSeq" id="WP_101637703.1">
    <property type="nucleotide sequence ID" value="NZ_PKHU01000011.1"/>
</dbReference>
<dbReference type="EMBL" id="PKHU01000011">
    <property type="protein sequence ID" value="PKZ28645.1"/>
    <property type="molecule type" value="Genomic_DNA"/>
</dbReference>
<accession>A0A2I1N8E0</accession>
<protein>
    <submittedName>
        <fullName evidence="1">Uncharacterized protein</fullName>
    </submittedName>
</protein>
<comment type="caution">
    <text evidence="1">The sequence shown here is derived from an EMBL/GenBank/DDBJ whole genome shotgun (WGS) entry which is preliminary data.</text>
</comment>
<evidence type="ECO:0000313" key="2">
    <source>
        <dbReference type="Proteomes" id="UP000234639"/>
    </source>
</evidence>
<dbReference type="Proteomes" id="UP000234639">
    <property type="component" value="Unassembled WGS sequence"/>
</dbReference>
<sequence length="188" mass="22349">MMKYLNKDIWFKAPLIKPKITLSNNYFLVGKNRQTKWSITPNARIISHNYYVHDLKELREFESFFNDKKARVKSFFIPSHTKDIISLKAPNGVTSFKVISSNKPFWIYNQTRHLIFNKKFASQVLDIKQIQDYEEIVLKDPLPFEIDKNTLIEELINVRFNRDEIEFIKSGAVGFKTNLDFKEVFYEV</sequence>
<reference evidence="1 2" key="1">
    <citation type="submission" date="2017-12" db="EMBL/GenBank/DDBJ databases">
        <title>Phylogenetic diversity of female urinary microbiome.</title>
        <authorList>
            <person name="Thomas-White K."/>
            <person name="Wolfe A.J."/>
        </authorList>
    </citation>
    <scope>NUCLEOTIDE SEQUENCE [LARGE SCALE GENOMIC DNA]</scope>
    <source>
        <strain evidence="1 2">UMB0112</strain>
    </source>
</reference>
<proteinExistence type="predicted"/>
<evidence type="ECO:0000313" key="1">
    <source>
        <dbReference type="EMBL" id="PKZ28645.1"/>
    </source>
</evidence>